<organism evidence="8 9">
    <name type="scientific">Anaeramoeba flamelloides</name>
    <dbReference type="NCBI Taxonomy" id="1746091"/>
    <lineage>
        <taxon>Eukaryota</taxon>
        <taxon>Metamonada</taxon>
        <taxon>Anaeramoebidae</taxon>
        <taxon>Anaeramoeba</taxon>
    </lineage>
</organism>
<comment type="caution">
    <text evidence="8">The sequence shown here is derived from an EMBL/GenBank/DDBJ whole genome shotgun (WGS) entry which is preliminary data.</text>
</comment>
<proteinExistence type="predicted"/>
<evidence type="ECO:0000256" key="4">
    <source>
        <dbReference type="ARBA" id="ARBA00022777"/>
    </source>
</evidence>
<feature type="region of interest" description="Disordered" evidence="6">
    <location>
        <begin position="363"/>
        <end position="417"/>
    </location>
</feature>
<reference evidence="8" key="1">
    <citation type="submission" date="2022-08" db="EMBL/GenBank/DDBJ databases">
        <title>Novel sulfate-reducing endosymbionts in the free-living metamonad Anaeramoeba.</title>
        <authorList>
            <person name="Jerlstrom-Hultqvist J."/>
            <person name="Cepicka I."/>
            <person name="Gallot-Lavallee L."/>
            <person name="Salas-Leiva D."/>
            <person name="Curtis B.A."/>
            <person name="Zahonova K."/>
            <person name="Pipaliya S."/>
            <person name="Dacks J."/>
            <person name="Roger A.J."/>
        </authorList>
    </citation>
    <scope>NUCLEOTIDE SEQUENCE</scope>
    <source>
        <strain evidence="8">Schooner1</strain>
    </source>
</reference>
<dbReference type="PROSITE" id="PS51158">
    <property type="entry name" value="ALPHA_KINASE"/>
    <property type="match status" value="1"/>
</dbReference>
<dbReference type="PANTHER" id="PTHR45992">
    <property type="entry name" value="EUKARYOTIC ELONGATION FACTOR 2 KINASE-RELATED"/>
    <property type="match status" value="1"/>
</dbReference>
<feature type="region of interest" description="Disordered" evidence="6">
    <location>
        <begin position="247"/>
        <end position="280"/>
    </location>
</feature>
<dbReference type="SMART" id="SM00811">
    <property type="entry name" value="Alpha_kinase"/>
    <property type="match status" value="1"/>
</dbReference>
<keyword evidence="5" id="KW-0067">ATP-binding</keyword>
<dbReference type="Proteomes" id="UP001150062">
    <property type="component" value="Unassembled WGS sequence"/>
</dbReference>
<accession>A0ABQ8YEV2</accession>
<dbReference type="EMBL" id="JAOAOG010000173">
    <property type="protein sequence ID" value="KAJ6243101.1"/>
    <property type="molecule type" value="Genomic_DNA"/>
</dbReference>
<dbReference type="InterPro" id="IPR004166">
    <property type="entry name" value="a-kinase_dom"/>
</dbReference>
<keyword evidence="1" id="KW-0723">Serine/threonine-protein kinase</keyword>
<feature type="region of interest" description="Disordered" evidence="6">
    <location>
        <begin position="1"/>
        <end position="117"/>
    </location>
</feature>
<feature type="compositionally biased region" description="Basic residues" evidence="6">
    <location>
        <begin position="1"/>
        <end position="30"/>
    </location>
</feature>
<dbReference type="GO" id="GO:0003746">
    <property type="term" value="F:translation elongation factor activity"/>
    <property type="evidence" value="ECO:0007669"/>
    <property type="project" value="UniProtKB-KW"/>
</dbReference>
<evidence type="ECO:0000256" key="1">
    <source>
        <dbReference type="ARBA" id="ARBA00022527"/>
    </source>
</evidence>
<feature type="domain" description="Alpha-type protein kinase" evidence="7">
    <location>
        <begin position="519"/>
        <end position="751"/>
    </location>
</feature>
<evidence type="ECO:0000256" key="3">
    <source>
        <dbReference type="ARBA" id="ARBA00022741"/>
    </source>
</evidence>
<dbReference type="GO" id="GO:0016301">
    <property type="term" value="F:kinase activity"/>
    <property type="evidence" value="ECO:0007669"/>
    <property type="project" value="UniProtKB-KW"/>
</dbReference>
<keyword evidence="8" id="KW-0648">Protein biosynthesis</keyword>
<dbReference type="CDD" id="cd04515">
    <property type="entry name" value="Alpha_kinase"/>
    <property type="match status" value="1"/>
</dbReference>
<dbReference type="SUPFAM" id="SSF56112">
    <property type="entry name" value="Protein kinase-like (PK-like)"/>
    <property type="match status" value="1"/>
</dbReference>
<keyword evidence="3" id="KW-0547">Nucleotide-binding</keyword>
<keyword evidence="8" id="KW-0251">Elongation factor</keyword>
<dbReference type="PANTHER" id="PTHR45992:SF2">
    <property type="entry name" value="EUKARYOTIC ELONGATION FACTOR 2 KINASE"/>
    <property type="match status" value="1"/>
</dbReference>
<evidence type="ECO:0000256" key="5">
    <source>
        <dbReference type="ARBA" id="ARBA00022840"/>
    </source>
</evidence>
<evidence type="ECO:0000313" key="9">
    <source>
        <dbReference type="Proteomes" id="UP001150062"/>
    </source>
</evidence>
<dbReference type="Pfam" id="PF02816">
    <property type="entry name" value="Alpha_kinase"/>
    <property type="match status" value="1"/>
</dbReference>
<keyword evidence="9" id="KW-1185">Reference proteome</keyword>
<feature type="compositionally biased region" description="Basic residues" evidence="6">
    <location>
        <begin position="62"/>
        <end position="98"/>
    </location>
</feature>
<evidence type="ECO:0000256" key="2">
    <source>
        <dbReference type="ARBA" id="ARBA00022679"/>
    </source>
</evidence>
<sequence>MSSHKKKNNKRKSHAKKTKKKRKKQKKSKKPRIEESSDDLSPFEQSSITWSESSSNDSGSYKNKKKNKKKNKNRNKKKKNKKTKTKKKKGKKKQRKAKRFDTREEEKKRETDNSKQKIKKLEQSTLYCKEIHKIIPRTKYKIQKLQNDIGFKINIKDEKGWSELTNEYIKVHKFQSIDEISLKKKKSEIEVTKNFHFQILILVEIGGSVKENEKLNLIIDEFQENILAEKYRKVKTEISIIGYKSEENQKGNGNKEKNLNKNENSTEDKEKEKEKEKEEEKFEKISDTISLIKFTNSNLRKIFKENRHHFSSNKSYKESTNMNVMEALKIASQQNWIDYSAKAVLHFCLASNIIFEQQINDNNNKKNKEKNKEKKKETKKGKENEKEQEKDKKNENEKQKEKEKEIETKEEQKAEISKEQDQLSKIKNFFNMSNLEYFLISNEYNQKETPFLNFKKWILDQLPNAASQFFLKEYQKKTFEIVNQDIINLFKRQVSFHIHCSKNAVLKNEWDRPQEIEIKYIDFENTSFDEVINKKKMIRLKTITKTMHITKHPFSSGAQREAYHFLDDEGNHLVLKIPNQENFQILKNDVVGKKTILDVTFEKALSELTTCYIGMFLSQEYLKKSPYKSIDVLEGFMCKVKIPSEKTLIWANAEPYLKGNFQKYTDNSLIDIRNSDIRTTFESFIHFSSDFTDGKLIIGDLQGVEMKLTDLTISTKGSMGIGVDMGDKAFKNFFENHECSGACTKVGLPINESFVKSKTSNEMPSILDKNTVSYHEYELICNRLFCGGNFTCKHSEYHRLNLKLCDSCKLQFSKEKNK</sequence>
<dbReference type="InterPro" id="IPR011009">
    <property type="entry name" value="Kinase-like_dom_sf"/>
</dbReference>
<evidence type="ECO:0000259" key="7">
    <source>
        <dbReference type="PROSITE" id="PS51158"/>
    </source>
</evidence>
<protein>
    <submittedName>
        <fullName evidence="8">Eukaryotic elongation factor 2 kinase-related</fullName>
    </submittedName>
</protein>
<keyword evidence="2" id="KW-0808">Transferase</keyword>
<gene>
    <name evidence="8" type="ORF">M0813_02961</name>
</gene>
<feature type="compositionally biased region" description="Basic and acidic residues" evidence="6">
    <location>
        <begin position="99"/>
        <end position="117"/>
    </location>
</feature>
<keyword evidence="4 8" id="KW-0418">Kinase</keyword>
<dbReference type="InterPro" id="IPR051852">
    <property type="entry name" value="Alpha-type_PK"/>
</dbReference>
<feature type="compositionally biased region" description="Low complexity" evidence="6">
    <location>
        <begin position="46"/>
        <end position="58"/>
    </location>
</feature>
<evidence type="ECO:0000313" key="8">
    <source>
        <dbReference type="EMBL" id="KAJ6243101.1"/>
    </source>
</evidence>
<evidence type="ECO:0000256" key="6">
    <source>
        <dbReference type="SAM" id="MobiDB-lite"/>
    </source>
</evidence>
<name>A0ABQ8YEV2_9EUKA</name>
<dbReference type="Gene3D" id="3.20.200.10">
    <property type="entry name" value="MHCK/EF2 kinase"/>
    <property type="match status" value="1"/>
</dbReference>